<dbReference type="PRINTS" id="PR00455">
    <property type="entry name" value="HTHTETR"/>
</dbReference>
<dbReference type="InterPro" id="IPR001647">
    <property type="entry name" value="HTH_TetR"/>
</dbReference>
<feature type="region of interest" description="Disordered" evidence="3">
    <location>
        <begin position="200"/>
        <end position="222"/>
    </location>
</feature>
<proteinExistence type="predicted"/>
<protein>
    <recommendedName>
        <fullName evidence="4">HTH tetR-type domain-containing protein</fullName>
    </recommendedName>
</protein>
<evidence type="ECO:0000259" key="4">
    <source>
        <dbReference type="PROSITE" id="PS50977"/>
    </source>
</evidence>
<keyword evidence="6" id="KW-1185">Reference proteome</keyword>
<dbReference type="Gene3D" id="1.10.357.10">
    <property type="entry name" value="Tetracycline Repressor, domain 2"/>
    <property type="match status" value="1"/>
</dbReference>
<gene>
    <name evidence="5" type="ORF">GCM10012286_11200</name>
</gene>
<sequence>MPDDRTTRAVIRDEALRLFAEHGPEVVTIRQIATAAGVSPGLVVHHFRSKDNLRQEVDQYVLTVFEGLLSELTGDGSGAFEGTGAATATLGEVFLRHLPVGSPLPGYLRRLLLSNTDAGRGLFRRLYAVSRETLDALAESGAASRGNDPQVRAALLLVNDLSVFLLRDQLTAVLGVDPLSAAGLARLGPELLTIYAAGLNADPPEPQADADPPAPQAEGGQA</sequence>
<feature type="DNA-binding region" description="H-T-H motif" evidence="2">
    <location>
        <begin position="28"/>
        <end position="47"/>
    </location>
</feature>
<dbReference type="Proteomes" id="UP000656881">
    <property type="component" value="Unassembled WGS sequence"/>
</dbReference>
<keyword evidence="1 2" id="KW-0238">DNA-binding</keyword>
<dbReference type="InterPro" id="IPR050109">
    <property type="entry name" value="HTH-type_TetR-like_transc_reg"/>
</dbReference>
<dbReference type="PROSITE" id="PS50977">
    <property type="entry name" value="HTH_TETR_2"/>
    <property type="match status" value="1"/>
</dbReference>
<evidence type="ECO:0000256" key="1">
    <source>
        <dbReference type="ARBA" id="ARBA00023125"/>
    </source>
</evidence>
<name>A0ABQ2LK12_9ACTN</name>
<dbReference type="Pfam" id="PF00440">
    <property type="entry name" value="TetR_N"/>
    <property type="match status" value="1"/>
</dbReference>
<evidence type="ECO:0000256" key="2">
    <source>
        <dbReference type="PROSITE-ProRule" id="PRU00335"/>
    </source>
</evidence>
<feature type="compositionally biased region" description="Low complexity" evidence="3">
    <location>
        <begin position="207"/>
        <end position="222"/>
    </location>
</feature>
<dbReference type="SUPFAM" id="SSF46689">
    <property type="entry name" value="Homeodomain-like"/>
    <property type="match status" value="1"/>
</dbReference>
<feature type="domain" description="HTH tetR-type" evidence="4">
    <location>
        <begin position="5"/>
        <end position="65"/>
    </location>
</feature>
<reference evidence="6" key="1">
    <citation type="journal article" date="2019" name="Int. J. Syst. Evol. Microbiol.">
        <title>The Global Catalogue of Microorganisms (GCM) 10K type strain sequencing project: providing services to taxonomists for standard genome sequencing and annotation.</title>
        <authorList>
            <consortium name="The Broad Institute Genomics Platform"/>
            <consortium name="The Broad Institute Genome Sequencing Center for Infectious Disease"/>
            <person name="Wu L."/>
            <person name="Ma J."/>
        </authorList>
    </citation>
    <scope>NUCLEOTIDE SEQUENCE [LARGE SCALE GENOMIC DNA]</scope>
    <source>
        <strain evidence="6">CGMCC 4.7349</strain>
    </source>
</reference>
<comment type="caution">
    <text evidence="5">The sequence shown here is derived from an EMBL/GenBank/DDBJ whole genome shotgun (WGS) entry which is preliminary data.</text>
</comment>
<dbReference type="PANTHER" id="PTHR30055">
    <property type="entry name" value="HTH-TYPE TRANSCRIPTIONAL REGULATOR RUTR"/>
    <property type="match status" value="1"/>
</dbReference>
<dbReference type="EMBL" id="BMNG01000002">
    <property type="protein sequence ID" value="GGO37548.1"/>
    <property type="molecule type" value="Genomic_DNA"/>
</dbReference>
<organism evidence="5 6">
    <name type="scientific">Streptomyces lasiicapitis</name>
    <dbReference type="NCBI Taxonomy" id="1923961"/>
    <lineage>
        <taxon>Bacteria</taxon>
        <taxon>Bacillati</taxon>
        <taxon>Actinomycetota</taxon>
        <taxon>Actinomycetes</taxon>
        <taxon>Kitasatosporales</taxon>
        <taxon>Streptomycetaceae</taxon>
        <taxon>Streptomyces</taxon>
    </lineage>
</organism>
<evidence type="ECO:0000313" key="5">
    <source>
        <dbReference type="EMBL" id="GGO37548.1"/>
    </source>
</evidence>
<evidence type="ECO:0000313" key="6">
    <source>
        <dbReference type="Proteomes" id="UP000656881"/>
    </source>
</evidence>
<dbReference type="InterPro" id="IPR009057">
    <property type="entry name" value="Homeodomain-like_sf"/>
</dbReference>
<dbReference type="PANTHER" id="PTHR30055:SF181">
    <property type="entry name" value="BLR6905 PROTEIN"/>
    <property type="match status" value="1"/>
</dbReference>
<accession>A0ABQ2LK12</accession>
<evidence type="ECO:0000256" key="3">
    <source>
        <dbReference type="SAM" id="MobiDB-lite"/>
    </source>
</evidence>